<accession>A0A6J0CBW6</accession>
<dbReference type="Proteomes" id="UP000829291">
    <property type="component" value="Chromosome 5"/>
</dbReference>
<organism evidence="4">
    <name type="scientific">Neodiprion lecontei</name>
    <name type="common">Redheaded pine sawfly</name>
    <dbReference type="NCBI Taxonomy" id="441921"/>
    <lineage>
        <taxon>Eukaryota</taxon>
        <taxon>Metazoa</taxon>
        <taxon>Ecdysozoa</taxon>
        <taxon>Arthropoda</taxon>
        <taxon>Hexapoda</taxon>
        <taxon>Insecta</taxon>
        <taxon>Pterygota</taxon>
        <taxon>Neoptera</taxon>
        <taxon>Endopterygota</taxon>
        <taxon>Hymenoptera</taxon>
        <taxon>Tenthredinoidea</taxon>
        <taxon>Diprionidae</taxon>
        <taxon>Diprioninae</taxon>
        <taxon>Neodiprion</taxon>
    </lineage>
</organism>
<proteinExistence type="predicted"/>
<evidence type="ECO:0000256" key="1">
    <source>
        <dbReference type="SAM" id="MobiDB-lite"/>
    </source>
</evidence>
<name>A0A6J0CBW6_NEOLC</name>
<dbReference type="RefSeq" id="XP_015524168.2">
    <property type="nucleotide sequence ID" value="XM_015668682.2"/>
</dbReference>
<dbReference type="PRINTS" id="PR01217">
    <property type="entry name" value="PRICHEXTENSN"/>
</dbReference>
<dbReference type="InParanoid" id="A0A6J0CBW6"/>
<keyword evidence="2" id="KW-0732">Signal</keyword>
<dbReference type="OrthoDB" id="10591919at2759"/>
<evidence type="ECO:0000313" key="4">
    <source>
        <dbReference type="RefSeq" id="XP_015524168.2"/>
    </source>
</evidence>
<evidence type="ECO:0000256" key="2">
    <source>
        <dbReference type="SAM" id="SignalP"/>
    </source>
</evidence>
<feature type="compositionally biased region" description="Low complexity" evidence="1">
    <location>
        <begin position="356"/>
        <end position="369"/>
    </location>
</feature>
<feature type="compositionally biased region" description="Pro residues" evidence="1">
    <location>
        <begin position="169"/>
        <end position="196"/>
    </location>
</feature>
<protein>
    <submittedName>
        <fullName evidence="4">Extensin</fullName>
    </submittedName>
</protein>
<dbReference type="KEGG" id="nlo:107227509"/>
<sequence length="421" mass="47023">MRFVLILVAVLTISSYAAAQIILGTFGHKNLIHGRDRHTDRRSDDRRNGLLPNILTVKRVITHDRNHGRNDHNRHHMQSDNHPDRRYSNLCPCPIDSPGNQWTHQRPPPSQYPEQYYNDYDQGMKGPYSNQFYEDWNGQQRPGPRPTPPSPHHHGPPPPRPPSPHHHGPPPPPPPYNRPGPPPPSPYNRPGPPPQPDYTRPRPEPQPNYNRPGPWPQPDYNRPDPEPQSNYNRPGSEPQPDYNRPGPEPQPSYNRPGPEPQPSYNRPGPEPQPSYNRPGPEPQPSYNRPGPEPQPDYNKPELSTPRPPAPSPSSNGVTADKTEIAGATTETSTAVEFIKEPHIPSTSLENPEPFTELEVSSSPSVGPEPSVDHANGSEKGATESSVQSQSTTEFDWNNYFPQVSVDNPGGAGVIDIRGDFR</sequence>
<evidence type="ECO:0000313" key="3">
    <source>
        <dbReference type="Proteomes" id="UP000829291"/>
    </source>
</evidence>
<dbReference type="AlphaFoldDB" id="A0A6J0CBW6"/>
<reference evidence="4" key="1">
    <citation type="submission" date="2025-08" db="UniProtKB">
        <authorList>
            <consortium name="RefSeq"/>
        </authorList>
    </citation>
    <scope>IDENTIFICATION</scope>
    <source>
        <tissue evidence="4">Thorax and Abdomen</tissue>
    </source>
</reference>
<feature type="compositionally biased region" description="Pro residues" evidence="1">
    <location>
        <begin position="143"/>
        <end position="162"/>
    </location>
</feature>
<feature type="region of interest" description="Disordered" evidence="1">
    <location>
        <begin position="63"/>
        <end position="421"/>
    </location>
</feature>
<dbReference type="GeneID" id="107227509"/>
<feature type="signal peptide" evidence="2">
    <location>
        <begin position="1"/>
        <end position="19"/>
    </location>
</feature>
<feature type="compositionally biased region" description="Low complexity" evidence="1">
    <location>
        <begin position="382"/>
        <end position="393"/>
    </location>
</feature>
<gene>
    <name evidence="4" type="primary">LOC107227509</name>
</gene>
<feature type="compositionally biased region" description="Basic and acidic residues" evidence="1">
    <location>
        <begin position="63"/>
        <end position="87"/>
    </location>
</feature>
<feature type="chain" id="PRO_5046607153" evidence="2">
    <location>
        <begin position="20"/>
        <end position="421"/>
    </location>
</feature>
<keyword evidence="3" id="KW-1185">Reference proteome</keyword>